<evidence type="ECO:0000259" key="2">
    <source>
        <dbReference type="Pfam" id="PF13439"/>
    </source>
</evidence>
<dbReference type="RefSeq" id="WP_264894070.1">
    <property type="nucleotide sequence ID" value="NZ_CP110257.1"/>
</dbReference>
<feature type="domain" description="Glycosyl transferase family 1" evidence="1">
    <location>
        <begin position="218"/>
        <end position="377"/>
    </location>
</feature>
<proteinExistence type="predicted"/>
<organism evidence="3 4">
    <name type="scientific">Caldimonas aquatica</name>
    <dbReference type="NCBI Taxonomy" id="376175"/>
    <lineage>
        <taxon>Bacteria</taxon>
        <taxon>Pseudomonadati</taxon>
        <taxon>Pseudomonadota</taxon>
        <taxon>Betaproteobacteria</taxon>
        <taxon>Burkholderiales</taxon>
        <taxon>Sphaerotilaceae</taxon>
        <taxon>Caldimonas</taxon>
    </lineage>
</organism>
<accession>A0ABY6MVZ9</accession>
<dbReference type="EC" id="2.4.-.-" evidence="3"/>
<keyword evidence="3" id="KW-0328">Glycosyltransferase</keyword>
<dbReference type="InterPro" id="IPR028098">
    <property type="entry name" value="Glyco_trans_4-like_N"/>
</dbReference>
<protein>
    <submittedName>
        <fullName evidence="3">Glycosyltransferase</fullName>
        <ecNumber evidence="3">2.4.-.-</ecNumber>
    </submittedName>
</protein>
<keyword evidence="3" id="KW-0808">Transferase</keyword>
<dbReference type="SUPFAM" id="SSF53756">
    <property type="entry name" value="UDP-Glycosyltransferase/glycogen phosphorylase"/>
    <property type="match status" value="1"/>
</dbReference>
<evidence type="ECO:0000313" key="3">
    <source>
        <dbReference type="EMBL" id="UZD56189.1"/>
    </source>
</evidence>
<dbReference type="Pfam" id="PF13439">
    <property type="entry name" value="Glyco_transf_4"/>
    <property type="match status" value="1"/>
</dbReference>
<reference evidence="3" key="1">
    <citation type="submission" date="2022-10" db="EMBL/GenBank/DDBJ databases">
        <title>Complete genome sequence of Schlegelella aquatica LMG 23380.</title>
        <authorList>
            <person name="Musilova J."/>
            <person name="Kourilova X."/>
            <person name="Bezdicek M."/>
            <person name="Hermankova K."/>
            <person name="Obruca S."/>
            <person name="Sedlar K."/>
        </authorList>
    </citation>
    <scope>NUCLEOTIDE SEQUENCE</scope>
    <source>
        <strain evidence="3">LMG 23380</strain>
    </source>
</reference>
<dbReference type="InterPro" id="IPR001296">
    <property type="entry name" value="Glyco_trans_1"/>
</dbReference>
<dbReference type="EMBL" id="CP110257">
    <property type="protein sequence ID" value="UZD56189.1"/>
    <property type="molecule type" value="Genomic_DNA"/>
</dbReference>
<name>A0ABY6MVZ9_9BURK</name>
<evidence type="ECO:0000259" key="1">
    <source>
        <dbReference type="Pfam" id="PF00534"/>
    </source>
</evidence>
<dbReference type="GO" id="GO:0016757">
    <property type="term" value="F:glycosyltransferase activity"/>
    <property type="evidence" value="ECO:0007669"/>
    <property type="project" value="UniProtKB-KW"/>
</dbReference>
<keyword evidence="4" id="KW-1185">Reference proteome</keyword>
<sequence length="397" mass="44532">MKVLYFVSLFPCWSETFIVREMHELIRMGVDVRIVSLKHPQERLVQDDARALDDRVTYPAAGWRGLCDGAREIARHPLQSLRELGRIVSGLSRHPRAMVKTIVVWWRVLALMPRIREAAPAHLHAHWATYPSTAAFIAHQRLGIPYSFTAHAHDIFLEHHLLADKIRSARCGVTISRFNCAYLSRRLGMDVFQRFRVVHCGVPAEEIPYREGGRRAGLVVSVGRLDEIKGFPYLIEACKILDRRGLAFQCVLIGEGRLRRQLEQQIAQAGLEDKVLLPGAMAQEQVRRHLYEASVFVLPSVVTSEGDRDGIPVALMEAMACGAPVVSTFVSGIPELIEPGIEGLLVEPRDAEALADAMEKLLTQPRLASALARNARAKVERDFDVAKEARKLYEAFA</sequence>
<dbReference type="PANTHER" id="PTHR12526">
    <property type="entry name" value="GLYCOSYLTRANSFERASE"/>
    <property type="match status" value="1"/>
</dbReference>
<dbReference type="Pfam" id="PF00534">
    <property type="entry name" value="Glycos_transf_1"/>
    <property type="match status" value="1"/>
</dbReference>
<dbReference type="Proteomes" id="UP001163266">
    <property type="component" value="Chromosome"/>
</dbReference>
<feature type="domain" description="Glycosyltransferase subfamily 4-like N-terminal" evidence="2">
    <location>
        <begin position="15"/>
        <end position="205"/>
    </location>
</feature>
<evidence type="ECO:0000313" key="4">
    <source>
        <dbReference type="Proteomes" id="UP001163266"/>
    </source>
</evidence>
<gene>
    <name evidence="3" type="ORF">OMP39_06350</name>
</gene>
<dbReference type="Gene3D" id="3.40.50.2000">
    <property type="entry name" value="Glycogen Phosphorylase B"/>
    <property type="match status" value="2"/>
</dbReference>